<organism evidence="2 3">
    <name type="scientific">Streptococcus massiliensis</name>
    <dbReference type="NCBI Taxonomy" id="313439"/>
    <lineage>
        <taxon>Bacteria</taxon>
        <taxon>Bacillati</taxon>
        <taxon>Bacillota</taxon>
        <taxon>Bacilli</taxon>
        <taxon>Lactobacillales</taxon>
        <taxon>Streptococcaceae</taxon>
        <taxon>Streptococcus</taxon>
    </lineage>
</organism>
<accession>A0A380KXT7</accession>
<dbReference type="EMBL" id="UHFR01000005">
    <property type="protein sequence ID" value="SUN75756.1"/>
    <property type="molecule type" value="Genomic_DNA"/>
</dbReference>
<evidence type="ECO:0000256" key="1">
    <source>
        <dbReference type="SAM" id="Phobius"/>
    </source>
</evidence>
<proteinExistence type="predicted"/>
<dbReference type="STRING" id="1123307.GCA_000380065_00785"/>
<evidence type="ECO:0000313" key="2">
    <source>
        <dbReference type="EMBL" id="SUN75756.1"/>
    </source>
</evidence>
<name>A0A380KXT7_9STRE</name>
<feature type="transmembrane region" description="Helical" evidence="1">
    <location>
        <begin position="6"/>
        <end position="25"/>
    </location>
</feature>
<dbReference type="OrthoDB" id="2229562at2"/>
<dbReference type="AlphaFoldDB" id="A0A380KXT7"/>
<dbReference type="RefSeq" id="WP_018371474.1">
    <property type="nucleotide sequence ID" value="NZ_UHFR01000005.1"/>
</dbReference>
<dbReference type="Proteomes" id="UP000254634">
    <property type="component" value="Unassembled WGS sequence"/>
</dbReference>
<keyword evidence="1" id="KW-0472">Membrane</keyword>
<keyword evidence="1" id="KW-1133">Transmembrane helix</keyword>
<sequence length="185" mass="21459">MSNEIITTLISVGATSLISVIGFWITSTSLKKSFRNELHKNRDNVFLGHMSAIPLYILELLDEMMEIDNSTLKNKRQKEQNLKSFKKIINTTYSYGSEEAIKILALMQKENYAAAKDNVEQDIYRMIAIYCLAATQIKFDVTGIAVSPNFWFQLRLNDYSEHKEKYRIATNILIKELELNKKFKF</sequence>
<reference evidence="2" key="1">
    <citation type="submission" date="2018-06" db="EMBL/GenBank/DDBJ databases">
        <authorList>
            <consortium name="Pathogen Informatics"/>
            <person name="Doyle S."/>
        </authorList>
    </citation>
    <scope>NUCLEOTIDE SEQUENCE [LARGE SCALE GENOMIC DNA]</scope>
    <source>
        <strain evidence="2">NCTC13765</strain>
    </source>
</reference>
<evidence type="ECO:0000313" key="3">
    <source>
        <dbReference type="Proteomes" id="UP000254634"/>
    </source>
</evidence>
<keyword evidence="3" id="KW-1185">Reference proteome</keyword>
<protein>
    <submittedName>
        <fullName evidence="2">Uncharacterized protein</fullName>
    </submittedName>
</protein>
<gene>
    <name evidence="2" type="ORF">NCTC13765_00192</name>
</gene>
<keyword evidence="1" id="KW-0812">Transmembrane</keyword>